<dbReference type="AlphaFoldDB" id="A0A3E0EDV9"/>
<evidence type="ECO:0008006" key="4">
    <source>
        <dbReference type="Google" id="ProtNLM"/>
    </source>
</evidence>
<dbReference type="SUPFAM" id="SSF49299">
    <property type="entry name" value="PKD domain"/>
    <property type="match status" value="1"/>
</dbReference>
<gene>
    <name evidence="2" type="ORF">C8P67_10970</name>
</gene>
<dbReference type="RefSeq" id="WP_211319920.1">
    <property type="nucleotide sequence ID" value="NZ_QUNI01000009.1"/>
</dbReference>
<dbReference type="EMBL" id="QUNI01000009">
    <property type="protein sequence ID" value="REG96425.1"/>
    <property type="molecule type" value="Genomic_DNA"/>
</dbReference>
<dbReference type="Proteomes" id="UP000257136">
    <property type="component" value="Unassembled WGS sequence"/>
</dbReference>
<accession>A0A3E0EDV9</accession>
<sequence>MKKTKLLIASFLMSMVLLVSSCSPDTYSLDDTIDKSDISFDVTQDFVTNPGGNVIKLKNLTPDIIPYWSYTDSKGNEIGHSNLSETTISLPFAGTYNVSLTVFGQGGSVTSTKVITVEKNDTSLFNDPRWNLLTNGVNGKTWVLYMTAPLEFIGKPASYENIETNGHGWWPILSDISWAGLENKDWGEVTFDLDGGYNVSVKQTDPTIGSTVQQTKTGTFNLSLTEGSKNDRIGFNGGTEMLHPNEASYFSTSFSFTNVQIVELTETTLAIIAIRADKDYMIYHYVVK</sequence>
<dbReference type="PROSITE" id="PS51257">
    <property type="entry name" value="PROKAR_LIPOPROTEIN"/>
    <property type="match status" value="1"/>
</dbReference>
<comment type="caution">
    <text evidence="2">The sequence shown here is derived from an EMBL/GenBank/DDBJ whole genome shotgun (WGS) entry which is preliminary data.</text>
</comment>
<organism evidence="2 3">
    <name type="scientific">Flavobacterium aquicola</name>
    <dbReference type="NCBI Taxonomy" id="1682742"/>
    <lineage>
        <taxon>Bacteria</taxon>
        <taxon>Pseudomonadati</taxon>
        <taxon>Bacteroidota</taxon>
        <taxon>Flavobacteriia</taxon>
        <taxon>Flavobacteriales</taxon>
        <taxon>Flavobacteriaceae</taxon>
        <taxon>Flavobacterium</taxon>
    </lineage>
</organism>
<evidence type="ECO:0000313" key="3">
    <source>
        <dbReference type="Proteomes" id="UP000257136"/>
    </source>
</evidence>
<dbReference type="InterPro" id="IPR035986">
    <property type="entry name" value="PKD_dom_sf"/>
</dbReference>
<protein>
    <recommendedName>
        <fullName evidence="4">PKD domain-containing protein</fullName>
    </recommendedName>
</protein>
<feature type="signal peptide" evidence="1">
    <location>
        <begin position="1"/>
        <end position="21"/>
    </location>
</feature>
<keyword evidence="3" id="KW-1185">Reference proteome</keyword>
<evidence type="ECO:0000313" key="2">
    <source>
        <dbReference type="EMBL" id="REG96425.1"/>
    </source>
</evidence>
<name>A0A3E0EDV9_9FLAO</name>
<reference evidence="2 3" key="1">
    <citation type="submission" date="2018-08" db="EMBL/GenBank/DDBJ databases">
        <title>Genomic Encyclopedia of Archaeal and Bacterial Type Strains, Phase II (KMG-II): from individual species to whole genera.</title>
        <authorList>
            <person name="Goeker M."/>
        </authorList>
    </citation>
    <scope>NUCLEOTIDE SEQUENCE [LARGE SCALE GENOMIC DNA]</scope>
    <source>
        <strain evidence="2 3">DSM 100880</strain>
    </source>
</reference>
<evidence type="ECO:0000256" key="1">
    <source>
        <dbReference type="SAM" id="SignalP"/>
    </source>
</evidence>
<keyword evidence="1" id="KW-0732">Signal</keyword>
<feature type="chain" id="PRO_5017592262" description="PKD domain-containing protein" evidence="1">
    <location>
        <begin position="22"/>
        <end position="288"/>
    </location>
</feature>
<proteinExistence type="predicted"/>